<sequence length="478" mass="49941">MRSRTRTLGTHLRTTMATAVVAAAVLAVGPGLAVAASGGGSGSDYGHWHVSGDAGDLVLPQTGFPVAQVSTDASPARVYNGASTFLNAATPFGRAYGSSRGEDYLLAYTAANRAPSTTTLRFASPTPLGWGFTLGDVDADSVHITGTGPGGVPLSAAELGWQGAFNYCNGVSPVPSTCGGKVDGDLPAWQPGSSTLRGNSVDTNGASGWFRPTVPVESISFTFARQSGNPVYQIWVADTGHDLGGHVHIGCPDSRPVTLELRHADGTPVLDRHGHHVVTTTDANGDYSFPDVAAGDYEVHLETPTGLNAQATDHTVDITDHDVTGTDFSLTCPPEVTAPPLVIKGDAPTPLPDSPAIVDVLVPPSHGKVEDTPQGWVYIPHPGFTGHDSVTVLDKHNDHYDRRVIPLHVEGKPAGHHHRPSDDNAEHGEHREHGGEQLAATGGGIDPTEAVEVSLLLLAAGTGVQLSLRAARRRRSRR</sequence>
<name>A0A931BAK0_9ACTN</name>
<keyword evidence="2" id="KW-0964">Secreted</keyword>
<feature type="region of interest" description="Disordered" evidence="4">
    <location>
        <begin position="410"/>
        <end position="444"/>
    </location>
</feature>
<evidence type="ECO:0000256" key="2">
    <source>
        <dbReference type="ARBA" id="ARBA00022525"/>
    </source>
</evidence>
<evidence type="ECO:0000256" key="1">
    <source>
        <dbReference type="ARBA" id="ARBA00004613"/>
    </source>
</evidence>
<evidence type="ECO:0000256" key="3">
    <source>
        <dbReference type="ARBA" id="ARBA00022729"/>
    </source>
</evidence>
<reference evidence="6" key="1">
    <citation type="submission" date="2020-11" db="EMBL/GenBank/DDBJ databases">
        <title>Isolation and identification of active actinomycetes.</title>
        <authorList>
            <person name="Yu B."/>
        </authorList>
    </citation>
    <scope>NUCLEOTIDE SEQUENCE</scope>
    <source>
        <strain evidence="6">NEAU-YB345</strain>
    </source>
</reference>
<keyword evidence="7" id="KW-1185">Reference proteome</keyword>
<dbReference type="InterPro" id="IPR013783">
    <property type="entry name" value="Ig-like_fold"/>
</dbReference>
<accession>A0A931BAK0</accession>
<organism evidence="6 7">
    <name type="scientific">Streptacidiphilus fuscans</name>
    <dbReference type="NCBI Taxonomy" id="2789292"/>
    <lineage>
        <taxon>Bacteria</taxon>
        <taxon>Bacillati</taxon>
        <taxon>Actinomycetota</taxon>
        <taxon>Actinomycetes</taxon>
        <taxon>Kitasatosporales</taxon>
        <taxon>Streptomycetaceae</taxon>
        <taxon>Streptacidiphilus</taxon>
    </lineage>
</organism>
<dbReference type="Gene3D" id="2.60.40.10">
    <property type="entry name" value="Immunoglobulins"/>
    <property type="match status" value="1"/>
</dbReference>
<dbReference type="InterPro" id="IPR033764">
    <property type="entry name" value="Sdr_B"/>
</dbReference>
<evidence type="ECO:0000256" key="4">
    <source>
        <dbReference type="SAM" id="MobiDB-lite"/>
    </source>
</evidence>
<protein>
    <recommendedName>
        <fullName evidence="5">SD-repeat containing protein B domain-containing protein</fullName>
    </recommendedName>
</protein>
<evidence type="ECO:0000313" key="6">
    <source>
        <dbReference type="EMBL" id="MBF9073138.1"/>
    </source>
</evidence>
<dbReference type="Proteomes" id="UP000657385">
    <property type="component" value="Unassembled WGS sequence"/>
</dbReference>
<keyword evidence="3" id="KW-0732">Signal</keyword>
<evidence type="ECO:0000313" key="7">
    <source>
        <dbReference type="Proteomes" id="UP000657385"/>
    </source>
</evidence>
<dbReference type="SUPFAM" id="SSF117074">
    <property type="entry name" value="Hypothetical protein PA1324"/>
    <property type="match status" value="1"/>
</dbReference>
<dbReference type="RefSeq" id="WP_196198117.1">
    <property type="nucleotide sequence ID" value="NZ_JADPRT010000020.1"/>
</dbReference>
<dbReference type="EMBL" id="JADPRT010000020">
    <property type="protein sequence ID" value="MBF9073138.1"/>
    <property type="molecule type" value="Genomic_DNA"/>
</dbReference>
<dbReference type="GO" id="GO:0005576">
    <property type="term" value="C:extracellular region"/>
    <property type="evidence" value="ECO:0007669"/>
    <property type="project" value="UniProtKB-SubCell"/>
</dbReference>
<dbReference type="Pfam" id="PF17210">
    <property type="entry name" value="SdrD_B"/>
    <property type="match status" value="1"/>
</dbReference>
<feature type="domain" description="SD-repeat containing protein B" evidence="5">
    <location>
        <begin position="273"/>
        <end position="327"/>
    </location>
</feature>
<comment type="caution">
    <text evidence="6">The sequence shown here is derived from an EMBL/GenBank/DDBJ whole genome shotgun (WGS) entry which is preliminary data.</text>
</comment>
<comment type="subcellular location">
    <subcellularLocation>
        <location evidence="1">Secreted</location>
    </subcellularLocation>
</comment>
<feature type="compositionally biased region" description="Basic and acidic residues" evidence="4">
    <location>
        <begin position="420"/>
        <end position="435"/>
    </location>
</feature>
<gene>
    <name evidence="6" type="ORF">I2501_34495</name>
</gene>
<dbReference type="AlphaFoldDB" id="A0A931BAK0"/>
<proteinExistence type="predicted"/>
<evidence type="ECO:0000259" key="5">
    <source>
        <dbReference type="Pfam" id="PF17210"/>
    </source>
</evidence>
<dbReference type="GO" id="GO:0005975">
    <property type="term" value="P:carbohydrate metabolic process"/>
    <property type="evidence" value="ECO:0007669"/>
    <property type="project" value="UniProtKB-ARBA"/>
</dbReference>